<dbReference type="InterPro" id="IPR005562">
    <property type="entry name" value="SpoVA"/>
</dbReference>
<dbReference type="PANTHER" id="PTHR38450">
    <property type="entry name" value="STAGE V SPORULATION PROTEIN AC-RELATED"/>
    <property type="match status" value="1"/>
</dbReference>
<dbReference type="EMBL" id="LRPU01000086">
    <property type="protein sequence ID" value="KXA11366.1"/>
    <property type="molecule type" value="Genomic_DNA"/>
</dbReference>
<keyword evidence="1" id="KW-0472">Membrane</keyword>
<keyword evidence="1" id="KW-1133">Transmembrane helix</keyword>
<evidence type="ECO:0000313" key="3">
    <source>
        <dbReference type="Proteomes" id="UP000070646"/>
    </source>
</evidence>
<protein>
    <submittedName>
        <fullName evidence="2">Stage V sporulation protein AC</fullName>
    </submittedName>
</protein>
<proteinExistence type="predicted"/>
<name>A0A133N501_CLOPF</name>
<dbReference type="InterPro" id="IPR014203">
    <property type="entry name" value="Spore_V_AC"/>
</dbReference>
<feature type="transmembrane region" description="Helical" evidence="1">
    <location>
        <begin position="67"/>
        <end position="86"/>
    </location>
</feature>
<feature type="transmembrane region" description="Helical" evidence="1">
    <location>
        <begin position="30"/>
        <end position="51"/>
    </location>
</feature>
<dbReference type="PANTHER" id="PTHR38450:SF1">
    <property type="entry name" value="STAGE V SPORULATION PROTEIN AC"/>
    <property type="match status" value="1"/>
</dbReference>
<gene>
    <name evidence="2" type="ORF">HMPREF3222_01756</name>
</gene>
<comment type="caution">
    <text evidence="2">The sequence shown here is derived from an EMBL/GenBank/DDBJ whole genome shotgun (WGS) entry which is preliminary data.</text>
</comment>
<reference evidence="2 3" key="1">
    <citation type="submission" date="2016-01" db="EMBL/GenBank/DDBJ databases">
        <authorList>
            <person name="Oliw E.H."/>
        </authorList>
    </citation>
    <scope>NUCLEOTIDE SEQUENCE [LARGE SCALE GENOMIC DNA]</scope>
    <source>
        <strain evidence="2 3">MJR7757A</strain>
    </source>
</reference>
<dbReference type="Pfam" id="PF03862">
    <property type="entry name" value="SpoVAC_SpoVAEB"/>
    <property type="match status" value="1"/>
</dbReference>
<dbReference type="PATRIC" id="fig|1502.174.peg.1772"/>
<dbReference type="NCBIfam" id="TIGR02838">
    <property type="entry name" value="spore_V_AC"/>
    <property type="match status" value="1"/>
</dbReference>
<dbReference type="AlphaFoldDB" id="A0A133N501"/>
<keyword evidence="1" id="KW-0812">Transmembrane</keyword>
<organism evidence="2 3">
    <name type="scientific">Clostridium perfringens</name>
    <dbReference type="NCBI Taxonomy" id="1502"/>
    <lineage>
        <taxon>Bacteria</taxon>
        <taxon>Bacillati</taxon>
        <taxon>Bacillota</taxon>
        <taxon>Clostridia</taxon>
        <taxon>Eubacteriales</taxon>
        <taxon>Clostridiaceae</taxon>
        <taxon>Clostridium</taxon>
    </lineage>
</organism>
<evidence type="ECO:0000313" key="2">
    <source>
        <dbReference type="EMBL" id="KXA11366.1"/>
    </source>
</evidence>
<feature type="transmembrane region" description="Helical" evidence="1">
    <location>
        <begin position="133"/>
        <end position="154"/>
    </location>
</feature>
<dbReference type="Proteomes" id="UP000070646">
    <property type="component" value="Unassembled WGS sequence"/>
</dbReference>
<accession>A0A133N501</accession>
<feature type="transmembrane region" description="Helical" evidence="1">
    <location>
        <begin position="93"/>
        <end position="113"/>
    </location>
</feature>
<sequence length="160" mass="17488">MINIAMYENDKKIRTKFDQLEQQIRPKPKLLRNCIMAFIVGGLICVIGQFVRNTFLYYGFTEEQVSSLTPMTMVFLGALLTGLGLYDRIAAKAGAGTIVPITGFSNAMVSPAIEFKKEGFVMGVGAKMFTIAGPVLVYGTGISVIIGIIYYLLLRFGIVG</sequence>
<evidence type="ECO:0000256" key="1">
    <source>
        <dbReference type="SAM" id="Phobius"/>
    </source>
</evidence>